<name>A0ABQ7W0U5_SOLTU</name>
<gene>
    <name evidence="2" type="ORF">KY290_011494</name>
</gene>
<protein>
    <submittedName>
        <fullName evidence="2">Uncharacterized protein</fullName>
    </submittedName>
</protein>
<keyword evidence="3" id="KW-1185">Reference proteome</keyword>
<dbReference type="Proteomes" id="UP000826656">
    <property type="component" value="Unassembled WGS sequence"/>
</dbReference>
<proteinExistence type="predicted"/>
<feature type="compositionally biased region" description="Polar residues" evidence="1">
    <location>
        <begin position="57"/>
        <end position="68"/>
    </location>
</feature>
<evidence type="ECO:0000313" key="3">
    <source>
        <dbReference type="Proteomes" id="UP000826656"/>
    </source>
</evidence>
<feature type="region of interest" description="Disordered" evidence="1">
    <location>
        <begin position="53"/>
        <end position="73"/>
    </location>
</feature>
<comment type="caution">
    <text evidence="2">The sequence shown here is derived from an EMBL/GenBank/DDBJ whole genome shotgun (WGS) entry which is preliminary data.</text>
</comment>
<evidence type="ECO:0000256" key="1">
    <source>
        <dbReference type="SAM" id="MobiDB-lite"/>
    </source>
</evidence>
<reference evidence="2 3" key="1">
    <citation type="journal article" date="2021" name="bioRxiv">
        <title>Chromosome-scale and haplotype-resolved genome assembly of a tetraploid potato cultivar.</title>
        <authorList>
            <person name="Sun H."/>
            <person name="Jiao W.-B."/>
            <person name="Krause K."/>
            <person name="Campoy J.A."/>
            <person name="Goel M."/>
            <person name="Folz-Donahue K."/>
            <person name="Kukat C."/>
            <person name="Huettel B."/>
            <person name="Schneeberger K."/>
        </authorList>
    </citation>
    <scope>NUCLEOTIDE SEQUENCE [LARGE SCALE GENOMIC DNA]</scope>
    <source>
        <strain evidence="2">SolTubOtavaFocal</strain>
        <tissue evidence="2">Leaves</tissue>
    </source>
</reference>
<accession>A0ABQ7W0U5</accession>
<sequence>MYNFPFQPNNPGPIYPISEPTLNRHTFQPIFTTAIPKETPTLLLLPSKRDQKIAKSRNFSKPSTSSRLPESYSGGEVVPSSFLSHLAASKKLSDGLMGLLVLAIWGRILN</sequence>
<organism evidence="2 3">
    <name type="scientific">Solanum tuberosum</name>
    <name type="common">Potato</name>
    <dbReference type="NCBI Taxonomy" id="4113"/>
    <lineage>
        <taxon>Eukaryota</taxon>
        <taxon>Viridiplantae</taxon>
        <taxon>Streptophyta</taxon>
        <taxon>Embryophyta</taxon>
        <taxon>Tracheophyta</taxon>
        <taxon>Spermatophyta</taxon>
        <taxon>Magnoliopsida</taxon>
        <taxon>eudicotyledons</taxon>
        <taxon>Gunneridae</taxon>
        <taxon>Pentapetalae</taxon>
        <taxon>asterids</taxon>
        <taxon>lamiids</taxon>
        <taxon>Solanales</taxon>
        <taxon>Solanaceae</taxon>
        <taxon>Solanoideae</taxon>
        <taxon>Solaneae</taxon>
        <taxon>Solanum</taxon>
    </lineage>
</organism>
<dbReference type="EMBL" id="JAIVGD010000005">
    <property type="protein sequence ID" value="KAH0774357.1"/>
    <property type="molecule type" value="Genomic_DNA"/>
</dbReference>
<evidence type="ECO:0000313" key="2">
    <source>
        <dbReference type="EMBL" id="KAH0774357.1"/>
    </source>
</evidence>